<feature type="domain" description="PID" evidence="6">
    <location>
        <begin position="91"/>
        <end position="222"/>
    </location>
</feature>
<dbReference type="SMART" id="SM00462">
    <property type="entry name" value="PTB"/>
    <property type="match status" value="1"/>
</dbReference>
<keyword evidence="8" id="KW-1185">Reference proteome</keyword>
<evidence type="ECO:0000259" key="6">
    <source>
        <dbReference type="PROSITE" id="PS01179"/>
    </source>
</evidence>
<comment type="similarity">
    <text evidence="4">Belongs to the ced-6 family.</text>
</comment>
<keyword evidence="3" id="KW-0581">Phagocytosis</keyword>
<sequence length="420" mass="47567">YRPDSSGVVDQQERINFGSWYGDRSQLHRELSRDSIRIIQWESERYRTRIVNSLIMMRQSSLLKWAQTNKKNNSTNRNWIHPPDALQRGHIAYLVKFLGCTEVEQAKGINVVKEGIRKLKFSQQLKRAEGTKTPKVELTISVDGVAVQEPKSKVRKILHQYPLHHISYCADDKSDKKFFSFIAKEADSDKHTCFVFVSDKLAEEITLTIGQAFDLAYRRFLETSGRDVEIRKQLVLLQKKVQSLESENTVLKQRIVEISELKDKDDELFDDISTPVVGTKLENLVLDDLEDFDPRGENSASYTNGVNNTHNNNINNNNSFPIITPPPAVNGSKHRTAENDGKDLFGANPFNPVNPVATASEDPFGMGNFGENSVAEEIKDADSLLLDKRFSEMLDGFSRGLSFGNDDFSLESLDPLHKSS</sequence>
<dbReference type="AlphaFoldDB" id="T1JFF0"/>
<dbReference type="FunFam" id="2.30.29.30:FF:000118">
    <property type="entry name" value="GULP PTB domain containing engulfment adaptor 1"/>
    <property type="match status" value="1"/>
</dbReference>
<dbReference type="InterPro" id="IPR051133">
    <property type="entry name" value="Adapter_Engulfment-Domain"/>
</dbReference>
<dbReference type="eggNOG" id="KOG3536">
    <property type="taxonomic scope" value="Eukaryota"/>
</dbReference>
<proteinExistence type="inferred from homology"/>
<dbReference type="OMA" id="PEETHEC"/>
<dbReference type="GO" id="GO:0043277">
    <property type="term" value="P:apoptotic cell clearance"/>
    <property type="evidence" value="ECO:0007669"/>
    <property type="project" value="UniProtKB-ARBA"/>
</dbReference>
<dbReference type="Proteomes" id="UP000014500">
    <property type="component" value="Unassembled WGS sequence"/>
</dbReference>
<dbReference type="PhylomeDB" id="T1JFF0"/>
<dbReference type="HOGENOM" id="CLU_024530_0_0_1"/>
<dbReference type="InterPro" id="IPR011993">
    <property type="entry name" value="PH-like_dom_sf"/>
</dbReference>
<reference evidence="7" key="2">
    <citation type="submission" date="2015-02" db="UniProtKB">
        <authorList>
            <consortium name="EnsemblMetazoa"/>
        </authorList>
    </citation>
    <scope>IDENTIFICATION</scope>
</reference>
<protein>
    <recommendedName>
        <fullName evidence="6">PID domain-containing protein</fullName>
    </recommendedName>
</protein>
<accession>T1JFF0</accession>
<keyword evidence="2" id="KW-0963">Cytoplasm</keyword>
<dbReference type="GO" id="GO:0005737">
    <property type="term" value="C:cytoplasm"/>
    <property type="evidence" value="ECO:0007669"/>
    <property type="project" value="UniProtKB-SubCell"/>
</dbReference>
<comment type="subcellular location">
    <subcellularLocation>
        <location evidence="1">Cytoplasm</location>
    </subcellularLocation>
</comment>
<evidence type="ECO:0000313" key="7">
    <source>
        <dbReference type="EnsemblMetazoa" id="SMAR012564-PA"/>
    </source>
</evidence>
<name>T1JFF0_STRMM</name>
<dbReference type="PROSITE" id="PS01179">
    <property type="entry name" value="PID"/>
    <property type="match status" value="1"/>
</dbReference>
<dbReference type="InterPro" id="IPR006020">
    <property type="entry name" value="PTB/PI_dom"/>
</dbReference>
<dbReference type="SUPFAM" id="SSF50729">
    <property type="entry name" value="PH domain-like"/>
    <property type="match status" value="1"/>
</dbReference>
<dbReference type="Pfam" id="PF00640">
    <property type="entry name" value="PID"/>
    <property type="match status" value="1"/>
</dbReference>
<reference evidence="8" key="1">
    <citation type="submission" date="2011-05" db="EMBL/GenBank/DDBJ databases">
        <authorList>
            <person name="Richards S.R."/>
            <person name="Qu J."/>
            <person name="Jiang H."/>
            <person name="Jhangiani S.N."/>
            <person name="Agravi P."/>
            <person name="Goodspeed R."/>
            <person name="Gross S."/>
            <person name="Mandapat C."/>
            <person name="Jackson L."/>
            <person name="Mathew T."/>
            <person name="Pu L."/>
            <person name="Thornton R."/>
            <person name="Saada N."/>
            <person name="Wilczek-Boney K.B."/>
            <person name="Lee S."/>
            <person name="Kovar C."/>
            <person name="Wu Y."/>
            <person name="Scherer S.E."/>
            <person name="Worley K.C."/>
            <person name="Muzny D.M."/>
            <person name="Gibbs R."/>
        </authorList>
    </citation>
    <scope>NUCLEOTIDE SEQUENCE</scope>
    <source>
        <strain evidence="8">Brora</strain>
    </source>
</reference>
<evidence type="ECO:0000256" key="3">
    <source>
        <dbReference type="ARBA" id="ARBA00022907"/>
    </source>
</evidence>
<evidence type="ECO:0000256" key="5">
    <source>
        <dbReference type="SAM" id="Coils"/>
    </source>
</evidence>
<dbReference type="EMBL" id="JH432157">
    <property type="status" value="NOT_ANNOTATED_CDS"/>
    <property type="molecule type" value="Genomic_DNA"/>
</dbReference>
<organism evidence="7 8">
    <name type="scientific">Strigamia maritima</name>
    <name type="common">European centipede</name>
    <name type="synonym">Geophilus maritimus</name>
    <dbReference type="NCBI Taxonomy" id="126957"/>
    <lineage>
        <taxon>Eukaryota</taxon>
        <taxon>Metazoa</taxon>
        <taxon>Ecdysozoa</taxon>
        <taxon>Arthropoda</taxon>
        <taxon>Myriapoda</taxon>
        <taxon>Chilopoda</taxon>
        <taxon>Pleurostigmophora</taxon>
        <taxon>Geophilomorpha</taxon>
        <taxon>Linotaeniidae</taxon>
        <taxon>Strigamia</taxon>
    </lineage>
</organism>
<dbReference type="PANTHER" id="PTHR11232">
    <property type="entry name" value="PHOSPHOTYROSINE INTERACTION DOMAIN-CONTAINING FAMILY MEMBER"/>
    <property type="match status" value="1"/>
</dbReference>
<dbReference type="PANTHER" id="PTHR11232:SF77">
    <property type="entry name" value="GULP PTB DOMAIN CONTAINING ENGULFMENT ADAPTOR 1"/>
    <property type="match status" value="1"/>
</dbReference>
<keyword evidence="5" id="KW-0175">Coiled coil</keyword>
<dbReference type="EnsemblMetazoa" id="SMAR012564-RA">
    <property type="protein sequence ID" value="SMAR012564-PA"/>
    <property type="gene ID" value="SMAR012564"/>
</dbReference>
<evidence type="ECO:0000256" key="2">
    <source>
        <dbReference type="ARBA" id="ARBA00022490"/>
    </source>
</evidence>
<dbReference type="CDD" id="cd01273">
    <property type="entry name" value="PTB_CED-6"/>
    <property type="match status" value="1"/>
</dbReference>
<dbReference type="Gene3D" id="2.30.29.30">
    <property type="entry name" value="Pleckstrin-homology domain (PH domain)/Phosphotyrosine-binding domain (PTB)"/>
    <property type="match status" value="1"/>
</dbReference>
<feature type="coiled-coil region" evidence="5">
    <location>
        <begin position="234"/>
        <end position="261"/>
    </location>
</feature>
<dbReference type="STRING" id="126957.T1JFF0"/>
<evidence type="ECO:0000256" key="1">
    <source>
        <dbReference type="ARBA" id="ARBA00004496"/>
    </source>
</evidence>
<evidence type="ECO:0000313" key="8">
    <source>
        <dbReference type="Proteomes" id="UP000014500"/>
    </source>
</evidence>
<evidence type="ECO:0000256" key="4">
    <source>
        <dbReference type="ARBA" id="ARBA00060944"/>
    </source>
</evidence>